<dbReference type="OrthoDB" id="9762978at2"/>
<feature type="transmembrane region" description="Helical" evidence="6">
    <location>
        <begin position="279"/>
        <end position="296"/>
    </location>
</feature>
<reference evidence="8 9" key="1">
    <citation type="submission" date="2019-04" db="EMBL/GenBank/DDBJ databases">
        <authorList>
            <person name="Hwang J.C."/>
        </authorList>
    </citation>
    <scope>NUCLEOTIDE SEQUENCE [LARGE SCALE GENOMIC DNA]</scope>
    <source>
        <strain evidence="8 9">IMCC35001</strain>
    </source>
</reference>
<evidence type="ECO:0000259" key="7">
    <source>
        <dbReference type="Pfam" id="PF03553"/>
    </source>
</evidence>
<dbReference type="RefSeq" id="WP_136853472.1">
    <property type="nucleotide sequence ID" value="NZ_SWCI01000006.1"/>
</dbReference>
<feature type="transmembrane region" description="Helical" evidence="6">
    <location>
        <begin position="439"/>
        <end position="457"/>
    </location>
</feature>
<feature type="transmembrane region" description="Helical" evidence="6">
    <location>
        <begin position="463"/>
        <end position="481"/>
    </location>
</feature>
<dbReference type="PANTHER" id="PTHR43478">
    <property type="entry name" value="NA+/H+ ANTIPORTER-RELATED"/>
    <property type="match status" value="1"/>
</dbReference>
<keyword evidence="9" id="KW-1185">Reference proteome</keyword>
<dbReference type="GO" id="GO:0005886">
    <property type="term" value="C:plasma membrane"/>
    <property type="evidence" value="ECO:0007669"/>
    <property type="project" value="UniProtKB-SubCell"/>
</dbReference>
<keyword evidence="3 6" id="KW-0812">Transmembrane</keyword>
<feature type="transmembrane region" description="Helical" evidence="6">
    <location>
        <begin position="172"/>
        <end position="192"/>
    </location>
</feature>
<dbReference type="AlphaFoldDB" id="A0A4U1BFL2"/>
<evidence type="ECO:0000313" key="8">
    <source>
        <dbReference type="EMBL" id="TKB48795.1"/>
    </source>
</evidence>
<dbReference type="InterPro" id="IPR018461">
    <property type="entry name" value="Na/H_Antiport_NhaC-like_C"/>
</dbReference>
<proteinExistence type="predicted"/>
<comment type="subcellular location">
    <subcellularLocation>
        <location evidence="1">Cell membrane</location>
        <topology evidence="1">Multi-pass membrane protein</topology>
    </subcellularLocation>
</comment>
<evidence type="ECO:0000256" key="1">
    <source>
        <dbReference type="ARBA" id="ARBA00004651"/>
    </source>
</evidence>
<keyword evidence="4 6" id="KW-1133">Transmembrane helix</keyword>
<feature type="transmembrane region" description="Helical" evidence="6">
    <location>
        <begin position="32"/>
        <end position="52"/>
    </location>
</feature>
<evidence type="ECO:0000256" key="3">
    <source>
        <dbReference type="ARBA" id="ARBA00022692"/>
    </source>
</evidence>
<keyword evidence="5 6" id="KW-0472">Membrane</keyword>
<dbReference type="Proteomes" id="UP000305674">
    <property type="component" value="Unassembled WGS sequence"/>
</dbReference>
<feature type="transmembrane region" description="Helical" evidence="6">
    <location>
        <begin position="350"/>
        <end position="368"/>
    </location>
</feature>
<gene>
    <name evidence="8" type="ORF">FCL40_10895</name>
</gene>
<evidence type="ECO:0000313" key="9">
    <source>
        <dbReference type="Proteomes" id="UP000305674"/>
    </source>
</evidence>
<name>A0A4U1BFL2_9GAMM</name>
<protein>
    <submittedName>
        <fullName evidence="8">Sodium:proton antiporter</fullName>
    </submittedName>
</protein>
<sequence>MTKELLSLAPVVLTIGMALVVRRTLLALGSGLLLAALILHWGAALDPLLYLMDTFTGQLYANGQWQGWHLDVILTIALLGILTQQLARSGAVSAFAHWLFPRIRSRRQARLAVVALGWMVFIDGIFSCLANGNVSRPLCERYRISNTQLAYLVDSTASPLCAILPFSSWGPYVMTLLAGLTILPGAPLTAFLQVAATNFYALITLALAVLVAWSNLGFGSAPVRPEQVQAQPSREGSPWLLGLPVLMLIGGSLVLAILSGLKGGSTPMQWLANADIGGAMRNAALGAVLLSLGLQWRQGIRPGAMLFAGWMGLRSVATALGILMMTWMVGRAIGDLETGRVMATWASTHLAEGLLLPGIFLLCAVTAFATGSSWGTFALMIPIGADIAWQLQPQLLLPALSAVMAGSVFGDHCSPISDTTVLSATASGCAPVDHVSSQLPLALISAGLALVGFTLLGQRLPLVLVWPLMLVLMGLLAAMALKRRPGPR</sequence>
<dbReference type="EMBL" id="SWCI01000006">
    <property type="protein sequence ID" value="TKB48795.1"/>
    <property type="molecule type" value="Genomic_DNA"/>
</dbReference>
<evidence type="ECO:0000256" key="6">
    <source>
        <dbReference type="SAM" id="Phobius"/>
    </source>
</evidence>
<feature type="transmembrane region" description="Helical" evidence="6">
    <location>
        <begin position="6"/>
        <end position="25"/>
    </location>
</feature>
<organism evidence="8 9">
    <name type="scientific">Ferrimonas sediminicola</name>
    <dbReference type="NCBI Taxonomy" id="2569538"/>
    <lineage>
        <taxon>Bacteria</taxon>
        <taxon>Pseudomonadati</taxon>
        <taxon>Pseudomonadota</taxon>
        <taxon>Gammaproteobacteria</taxon>
        <taxon>Alteromonadales</taxon>
        <taxon>Ferrimonadaceae</taxon>
        <taxon>Ferrimonas</taxon>
    </lineage>
</organism>
<feature type="transmembrane region" description="Helical" evidence="6">
    <location>
        <begin position="238"/>
        <end position="258"/>
    </location>
</feature>
<feature type="domain" description="Na+/H+ antiporter NhaC-like C-terminal" evidence="7">
    <location>
        <begin position="161"/>
        <end position="457"/>
    </location>
</feature>
<comment type="caution">
    <text evidence="8">The sequence shown here is derived from an EMBL/GenBank/DDBJ whole genome shotgun (WGS) entry which is preliminary data.</text>
</comment>
<feature type="transmembrane region" description="Helical" evidence="6">
    <location>
        <begin position="308"/>
        <end position="329"/>
    </location>
</feature>
<evidence type="ECO:0000256" key="5">
    <source>
        <dbReference type="ARBA" id="ARBA00023136"/>
    </source>
</evidence>
<keyword evidence="2" id="KW-1003">Cell membrane</keyword>
<evidence type="ECO:0000256" key="4">
    <source>
        <dbReference type="ARBA" id="ARBA00022989"/>
    </source>
</evidence>
<dbReference type="PANTHER" id="PTHR43478:SF3">
    <property type="entry name" value="LYSINE TRANSPORTER LYSW"/>
    <property type="match status" value="1"/>
</dbReference>
<feature type="transmembrane region" description="Helical" evidence="6">
    <location>
        <begin position="111"/>
        <end position="132"/>
    </location>
</feature>
<evidence type="ECO:0000256" key="2">
    <source>
        <dbReference type="ARBA" id="ARBA00022475"/>
    </source>
</evidence>
<dbReference type="Pfam" id="PF03553">
    <property type="entry name" value="Na_H_antiporter"/>
    <property type="match status" value="1"/>
</dbReference>
<feature type="transmembrane region" description="Helical" evidence="6">
    <location>
        <begin position="199"/>
        <end position="218"/>
    </location>
</feature>
<accession>A0A4U1BFL2</accession>